<gene>
    <name evidence="2" type="ORF">U9M48_031802</name>
</gene>
<keyword evidence="3" id="KW-1185">Reference proteome</keyword>
<dbReference type="GO" id="GO:0003676">
    <property type="term" value="F:nucleic acid binding"/>
    <property type="evidence" value="ECO:0007669"/>
    <property type="project" value="InterPro"/>
</dbReference>
<dbReference type="AlphaFoldDB" id="A0AAQ3U7K7"/>
<reference evidence="2 3" key="1">
    <citation type="submission" date="2024-02" db="EMBL/GenBank/DDBJ databases">
        <title>High-quality chromosome-scale genome assembly of Pensacola bahiagrass (Paspalum notatum Flugge var. saurae).</title>
        <authorList>
            <person name="Vega J.M."/>
            <person name="Podio M."/>
            <person name="Orjuela J."/>
            <person name="Siena L.A."/>
            <person name="Pessino S.C."/>
            <person name="Combes M.C."/>
            <person name="Mariac C."/>
            <person name="Albertini E."/>
            <person name="Pupilli F."/>
            <person name="Ortiz J.P.A."/>
            <person name="Leblanc O."/>
        </authorList>
    </citation>
    <scope>NUCLEOTIDE SEQUENCE [LARGE SCALE GENOMIC DNA]</scope>
    <source>
        <strain evidence="2">R1</strain>
        <tissue evidence="2">Leaf</tissue>
    </source>
</reference>
<evidence type="ECO:0000313" key="3">
    <source>
        <dbReference type="Proteomes" id="UP001341281"/>
    </source>
</evidence>
<evidence type="ECO:0000259" key="1">
    <source>
        <dbReference type="Pfam" id="PF25597"/>
    </source>
</evidence>
<dbReference type="PANTHER" id="PTHR42648:SF26">
    <property type="entry name" value="INTEGRASE CATALYTIC DOMAIN-CONTAINING PROTEIN"/>
    <property type="match status" value="1"/>
</dbReference>
<dbReference type="Proteomes" id="UP001341281">
    <property type="component" value="Chromosome 07"/>
</dbReference>
<evidence type="ECO:0000313" key="2">
    <source>
        <dbReference type="EMBL" id="WVZ84815.1"/>
    </source>
</evidence>
<dbReference type="InterPro" id="IPR036397">
    <property type="entry name" value="RNaseH_sf"/>
</dbReference>
<dbReference type="InterPro" id="IPR057670">
    <property type="entry name" value="SH3_retrovirus"/>
</dbReference>
<dbReference type="PANTHER" id="PTHR42648">
    <property type="entry name" value="TRANSPOSASE, PUTATIVE-RELATED"/>
    <property type="match status" value="1"/>
</dbReference>
<dbReference type="Pfam" id="PF25597">
    <property type="entry name" value="SH3_retrovirus"/>
    <property type="match status" value="1"/>
</dbReference>
<organism evidence="2 3">
    <name type="scientific">Paspalum notatum var. saurae</name>
    <dbReference type="NCBI Taxonomy" id="547442"/>
    <lineage>
        <taxon>Eukaryota</taxon>
        <taxon>Viridiplantae</taxon>
        <taxon>Streptophyta</taxon>
        <taxon>Embryophyta</taxon>
        <taxon>Tracheophyta</taxon>
        <taxon>Spermatophyta</taxon>
        <taxon>Magnoliopsida</taxon>
        <taxon>Liliopsida</taxon>
        <taxon>Poales</taxon>
        <taxon>Poaceae</taxon>
        <taxon>PACMAD clade</taxon>
        <taxon>Panicoideae</taxon>
        <taxon>Andropogonodae</taxon>
        <taxon>Paspaleae</taxon>
        <taxon>Paspalinae</taxon>
        <taxon>Paspalum</taxon>
    </lineage>
</organism>
<name>A0AAQ3U7K7_PASNO</name>
<sequence length="157" mass="17893">MSCPYTSAQNGRAERMICSINNIIRSLLFQASMTPVYWVEPLGMSTHLINLLPTKTLNFSTPYQSLLGATPSLWVFGCLCYPNTTATAPYKLAPRSARCVFLGLSPNHKGYRCLDLSSNRGCLPRHAQHRCLHRLRHAWPRRLRRSHHARCCLCRHT</sequence>
<dbReference type="Gene3D" id="3.30.420.10">
    <property type="entry name" value="Ribonuclease H-like superfamily/Ribonuclease H"/>
    <property type="match status" value="1"/>
</dbReference>
<protein>
    <recommendedName>
        <fullName evidence="1">Retroviral polymerase SH3-like domain-containing protein</fullName>
    </recommendedName>
</protein>
<dbReference type="InterPro" id="IPR039537">
    <property type="entry name" value="Retrotran_Ty1/copia-like"/>
</dbReference>
<accession>A0AAQ3U7K7</accession>
<feature type="domain" description="Retroviral polymerase SH3-like" evidence="1">
    <location>
        <begin position="78"/>
        <end position="126"/>
    </location>
</feature>
<dbReference type="SUPFAM" id="SSF53098">
    <property type="entry name" value="Ribonuclease H-like"/>
    <property type="match status" value="1"/>
</dbReference>
<dbReference type="InterPro" id="IPR012337">
    <property type="entry name" value="RNaseH-like_sf"/>
</dbReference>
<proteinExistence type="predicted"/>
<dbReference type="EMBL" id="CP144751">
    <property type="protein sequence ID" value="WVZ84815.1"/>
    <property type="molecule type" value="Genomic_DNA"/>
</dbReference>